<proteinExistence type="predicted"/>
<sequence length="75" mass="8624">MSHRDEVASLWLRAAGEPDIHQGVVELRAAGTDRDFSLFGDDEEEQVIELTIDRERAEWLRDQLTKWLDGADLDD</sequence>
<evidence type="ECO:0000313" key="1">
    <source>
        <dbReference type="EMBL" id="QDH91863.1"/>
    </source>
</evidence>
<dbReference type="GeneID" id="64767109"/>
<dbReference type="Proteomes" id="UP000316777">
    <property type="component" value="Segment"/>
</dbReference>
<evidence type="ECO:0000313" key="2">
    <source>
        <dbReference type="Proteomes" id="UP000316777"/>
    </source>
</evidence>
<accession>A0A514DE21</accession>
<name>A0A514DE21_9CAUD</name>
<organism evidence="1 2">
    <name type="scientific">Mycobacterium phage Phrappuccino</name>
    <dbReference type="NCBI Taxonomy" id="2591223"/>
    <lineage>
        <taxon>Viruses</taxon>
        <taxon>Duplodnaviria</taxon>
        <taxon>Heunggongvirae</taxon>
        <taxon>Uroviricota</taxon>
        <taxon>Caudoviricetes</taxon>
        <taxon>Phrappuccinovirus</taxon>
        <taxon>Phrappuccinovirus phrappuccino</taxon>
        <taxon>Phreappuccinovirus Phrappuccino</taxon>
    </lineage>
</organism>
<dbReference type="RefSeq" id="YP_010059877.1">
    <property type="nucleotide sequence ID" value="NC_054727.1"/>
</dbReference>
<dbReference type="KEGG" id="vg:64767109"/>
<reference evidence="1 2" key="1">
    <citation type="submission" date="2019-05" db="EMBL/GenBank/DDBJ databases">
        <authorList>
            <person name="Pope W.H."/>
            <person name="Garlena R.A."/>
            <person name="Russell D.A."/>
            <person name="Jacobs-Sera D."/>
            <person name="Hatfull G.F."/>
        </authorList>
    </citation>
    <scope>NUCLEOTIDE SEQUENCE [LARGE SCALE GENOMIC DNA]</scope>
</reference>
<protein>
    <submittedName>
        <fullName evidence="1">Uncharacterized protein</fullName>
    </submittedName>
</protein>
<keyword evidence="2" id="KW-1185">Reference proteome</keyword>
<gene>
    <name evidence="1" type="primary">188</name>
    <name evidence="1" type="ORF">SEA_PHRAPPUCCINO_188</name>
</gene>
<dbReference type="EMBL" id="MK937592">
    <property type="protein sequence ID" value="QDH91863.1"/>
    <property type="molecule type" value="Genomic_DNA"/>
</dbReference>